<dbReference type="EC" id="6.3.3.2" evidence="2"/>
<feature type="binding site" evidence="1">
    <location>
        <begin position="12"/>
        <end position="16"/>
    </location>
    <ligand>
        <name>ATP</name>
        <dbReference type="ChEBI" id="CHEBI:30616"/>
    </ligand>
</feature>
<dbReference type="PANTHER" id="PTHR23407:SF11">
    <property type="entry name" value="CHROMOSOME UNDETERMINED SCAFFOLD_24, WHOLE GENOME SHOTGUN SEQUENCE"/>
    <property type="match status" value="1"/>
</dbReference>
<protein>
    <recommendedName>
        <fullName evidence="2">5-formyltetrahydrofolate cyclo-ligase</fullName>
        <ecNumber evidence="2">6.3.3.2</ecNumber>
    </recommendedName>
</protein>
<dbReference type="GO" id="GO:0030272">
    <property type="term" value="F:5-formyltetrahydrofolate cyclo-ligase activity"/>
    <property type="evidence" value="ECO:0007669"/>
    <property type="project" value="UniProtKB-EC"/>
</dbReference>
<keyword evidence="2" id="KW-0460">Magnesium</keyword>
<dbReference type="Gene3D" id="3.40.50.10420">
    <property type="entry name" value="NagB/RpiA/CoA transferase-like"/>
    <property type="match status" value="1"/>
</dbReference>
<evidence type="ECO:0000256" key="1">
    <source>
        <dbReference type="PIRSR" id="PIRSR006806-1"/>
    </source>
</evidence>
<dbReference type="InterPro" id="IPR002698">
    <property type="entry name" value="FTHF_cligase"/>
</dbReference>
<dbReference type="KEGG" id="sgi:SGRAN_2153"/>
<dbReference type="AlphaFoldDB" id="A0AA86GLS7"/>
<name>A0AA86GLS7_9SPHN</name>
<dbReference type="InterPro" id="IPR024185">
    <property type="entry name" value="FTHF_cligase-like_sf"/>
</dbReference>
<dbReference type="GO" id="GO:0009396">
    <property type="term" value="P:folic acid-containing compound biosynthetic process"/>
    <property type="evidence" value="ECO:0007669"/>
    <property type="project" value="TreeGrafter"/>
</dbReference>
<comment type="similarity">
    <text evidence="2">Belongs to the 5-formyltetrahydrofolate cyclo-ligase family.</text>
</comment>
<dbReference type="PIRSF" id="PIRSF006806">
    <property type="entry name" value="FTHF_cligase"/>
    <property type="match status" value="1"/>
</dbReference>
<feature type="binding site" evidence="1">
    <location>
        <begin position="139"/>
        <end position="147"/>
    </location>
    <ligand>
        <name>ATP</name>
        <dbReference type="ChEBI" id="CHEBI:30616"/>
    </ligand>
</feature>
<accession>A0AA86GLS7</accession>
<evidence type="ECO:0000256" key="2">
    <source>
        <dbReference type="RuleBase" id="RU361279"/>
    </source>
</evidence>
<dbReference type="RefSeq" id="WP_067183518.1">
    <property type="nucleotide sequence ID" value="NZ_CP012199.1"/>
</dbReference>
<keyword evidence="1 2" id="KW-0547">Nucleotide-binding</keyword>
<organism evidence="3 4">
    <name type="scientific">Sphingopyxis granuli</name>
    <dbReference type="NCBI Taxonomy" id="267128"/>
    <lineage>
        <taxon>Bacteria</taxon>
        <taxon>Pseudomonadati</taxon>
        <taxon>Pseudomonadota</taxon>
        <taxon>Alphaproteobacteria</taxon>
        <taxon>Sphingomonadales</taxon>
        <taxon>Sphingomonadaceae</taxon>
        <taxon>Sphingopyxis</taxon>
    </lineage>
</organism>
<gene>
    <name evidence="3" type="ORF">SGRAN_2153</name>
</gene>
<dbReference type="Proteomes" id="UP000058599">
    <property type="component" value="Chromosome"/>
</dbReference>
<sequence>MTDPAPDLAQRKQELRDRLRFRRRHFAANLDPMARLAAFRVLPAPLAERLAEEPLVGGYAPWGDEPDILPALTGIAARGALALPHHAARDAAMAFRRCPEGAALVRGPWGSPQPGPDTESAIPSILFVPLVGFDRHGGRLGQGGGHYDRFLAAHPSLPRIGVGWSVQEVDALPVSALDAPLDAIWTEQEFILCGDRL</sequence>
<dbReference type="SUPFAM" id="SSF100950">
    <property type="entry name" value="NagB/RpiA/CoA transferase-like"/>
    <property type="match status" value="1"/>
</dbReference>
<keyword evidence="3" id="KW-0436">Ligase</keyword>
<dbReference type="GO" id="GO:0005524">
    <property type="term" value="F:ATP binding"/>
    <property type="evidence" value="ECO:0007669"/>
    <property type="project" value="UniProtKB-KW"/>
</dbReference>
<reference evidence="3 4" key="1">
    <citation type="journal article" date="2016" name="BMC Genomics">
        <title>Genomic analysis of the nitrate-respiring Sphingopyxis granuli (formerly Sphingomonas macrogoltabida) strain TFA.</title>
        <authorList>
            <person name="Garcia-Romero I."/>
            <person name="Perez-Pulido A.J."/>
            <person name="Gonzalez-Flores Y.E."/>
            <person name="Reyes-Ramirez F."/>
            <person name="Santero E."/>
            <person name="Floriano B."/>
        </authorList>
    </citation>
    <scope>NUCLEOTIDE SEQUENCE [LARGE SCALE GENOMIC DNA]</scope>
    <source>
        <strain evidence="3 4">TFA</strain>
    </source>
</reference>
<comment type="catalytic activity">
    <reaction evidence="2">
        <text>(6S)-5-formyl-5,6,7,8-tetrahydrofolate + ATP = (6R)-5,10-methenyltetrahydrofolate + ADP + phosphate</text>
        <dbReference type="Rhea" id="RHEA:10488"/>
        <dbReference type="ChEBI" id="CHEBI:30616"/>
        <dbReference type="ChEBI" id="CHEBI:43474"/>
        <dbReference type="ChEBI" id="CHEBI:57455"/>
        <dbReference type="ChEBI" id="CHEBI:57457"/>
        <dbReference type="ChEBI" id="CHEBI:456216"/>
        <dbReference type="EC" id="6.3.3.2"/>
    </reaction>
</comment>
<dbReference type="EMBL" id="CP012199">
    <property type="protein sequence ID" value="AMG74524.1"/>
    <property type="molecule type" value="Genomic_DNA"/>
</dbReference>
<dbReference type="InterPro" id="IPR037171">
    <property type="entry name" value="NagB/RpiA_transferase-like"/>
</dbReference>
<dbReference type="GO" id="GO:0035999">
    <property type="term" value="P:tetrahydrofolate interconversion"/>
    <property type="evidence" value="ECO:0007669"/>
    <property type="project" value="TreeGrafter"/>
</dbReference>
<evidence type="ECO:0000313" key="3">
    <source>
        <dbReference type="EMBL" id="AMG74524.1"/>
    </source>
</evidence>
<evidence type="ECO:0000313" key="4">
    <source>
        <dbReference type="Proteomes" id="UP000058599"/>
    </source>
</evidence>
<dbReference type="NCBIfam" id="TIGR02727">
    <property type="entry name" value="MTHFS_bact"/>
    <property type="match status" value="1"/>
</dbReference>
<comment type="cofactor">
    <cofactor evidence="2">
        <name>Mg(2+)</name>
        <dbReference type="ChEBI" id="CHEBI:18420"/>
    </cofactor>
</comment>
<proteinExistence type="inferred from homology"/>
<keyword evidence="2" id="KW-0479">Metal-binding</keyword>
<keyword evidence="4" id="KW-1185">Reference proteome</keyword>
<dbReference type="PANTHER" id="PTHR23407">
    <property type="entry name" value="ATPASE INHIBITOR/5-FORMYLTETRAHYDROFOLATE CYCLO-LIGASE"/>
    <property type="match status" value="1"/>
</dbReference>
<keyword evidence="1 2" id="KW-0067">ATP-binding</keyword>
<feature type="binding site" evidence="1">
    <location>
        <position position="65"/>
    </location>
    <ligand>
        <name>substrate</name>
    </ligand>
</feature>
<dbReference type="Pfam" id="PF01812">
    <property type="entry name" value="5-FTHF_cyc-lig"/>
    <property type="match status" value="1"/>
</dbReference>
<dbReference type="GO" id="GO:0046872">
    <property type="term" value="F:metal ion binding"/>
    <property type="evidence" value="ECO:0007669"/>
    <property type="project" value="UniProtKB-KW"/>
</dbReference>